<dbReference type="EC" id="6.2.1.44" evidence="4"/>
<organism evidence="8 9">
    <name type="scientific">Bradyrhizobium lablabi</name>
    <dbReference type="NCBI Taxonomy" id="722472"/>
    <lineage>
        <taxon>Bacteria</taxon>
        <taxon>Pseudomonadati</taxon>
        <taxon>Pseudomonadota</taxon>
        <taxon>Alphaproteobacteria</taxon>
        <taxon>Hyphomicrobiales</taxon>
        <taxon>Nitrobacteraceae</taxon>
        <taxon>Bradyrhizobium</taxon>
    </lineage>
</organism>
<dbReference type="GO" id="GO:0006631">
    <property type="term" value="P:fatty acid metabolic process"/>
    <property type="evidence" value="ECO:0007669"/>
    <property type="project" value="TreeGrafter"/>
</dbReference>
<dbReference type="SUPFAM" id="SSF56801">
    <property type="entry name" value="Acetyl-CoA synthetase-like"/>
    <property type="match status" value="1"/>
</dbReference>
<accession>A0A1M6YIY6</accession>
<dbReference type="Proteomes" id="UP000183208">
    <property type="component" value="Unassembled WGS sequence"/>
</dbReference>
<dbReference type="FunFam" id="3.30.300.30:FF:000008">
    <property type="entry name" value="2,3-dihydroxybenzoate-AMP ligase"/>
    <property type="match status" value="1"/>
</dbReference>
<dbReference type="InterPro" id="IPR025110">
    <property type="entry name" value="AMP-bd_C"/>
</dbReference>
<sequence length="577" mass="63482">MQRESYVHGNSGPPLIGKTIGALLDEVSASDGTREALVVAHQKIRWSYAELKSRSDAFASGLLALGLEPGDRVGIWSPNCAEWTIAQFATAKAGLILVNINPAYRLSELEHVLQSVGCRALITAARFKSSDYIAMVREIVPELGNGGDELHSACLPELRYVIAIAGKCDGCLSFDWILENGQRAGNSRLESVSAAVQMDDAVNIQFTSGTTGLPKGATLSHHNLINNAFFVGEATGIGPGSRVCIPVPLYHCFGMVMGNLGCVTHAATMVYPSDSFDPLSTLQTIEAERCDVLYGVPTMFIAQLNHPEFSRFDLSSLQRGIMAGAPCPIEVMKEVASAMHMGGITIAYGMTETSPVSFQSSRDDPLELRVSTVGRIQPHLEVKIVDRHGRVVPRGEAGELCTRGYSVMLGYWKDEERTKEAIDAAGWMHTGDLATIDDDGYCRIVGRIKDMVIRGGENVYPREIEEYLYRHPDIQDVQVFGVPDPKYGEELCAWIISKAGATLDEESIRKFCQDRISHYKIPRYIRFVEQFPSTVTGKIQKFAMRETMIEEFARATKIAHEHDEKRIRGMSAGRSRG</sequence>
<dbReference type="FunFam" id="3.40.50.12780:FF:000003">
    <property type="entry name" value="Long-chain-fatty-acid--CoA ligase FadD"/>
    <property type="match status" value="1"/>
</dbReference>
<evidence type="ECO:0000259" key="6">
    <source>
        <dbReference type="Pfam" id="PF00501"/>
    </source>
</evidence>
<name>A0A1M6YIY6_9BRAD</name>
<evidence type="ECO:0000256" key="3">
    <source>
        <dbReference type="ARBA" id="ARBA00051915"/>
    </source>
</evidence>
<feature type="domain" description="AMP-binding enzyme C-terminal" evidence="7">
    <location>
        <begin position="463"/>
        <end position="538"/>
    </location>
</feature>
<dbReference type="NCBIfam" id="NF009233">
    <property type="entry name" value="PRK12583.1"/>
    <property type="match status" value="1"/>
</dbReference>
<reference evidence="8 9" key="1">
    <citation type="submission" date="2016-10" db="EMBL/GenBank/DDBJ databases">
        <authorList>
            <person name="de Groot N.N."/>
        </authorList>
    </citation>
    <scope>NUCLEOTIDE SEQUENCE [LARGE SCALE GENOMIC DNA]</scope>
    <source>
        <strain evidence="8 9">GAS522</strain>
    </source>
</reference>
<evidence type="ECO:0000256" key="2">
    <source>
        <dbReference type="ARBA" id="ARBA00022598"/>
    </source>
</evidence>
<dbReference type="AlphaFoldDB" id="A0A1M6YIY6"/>
<dbReference type="PANTHER" id="PTHR43201">
    <property type="entry name" value="ACYL-COA SYNTHETASE"/>
    <property type="match status" value="1"/>
</dbReference>
<evidence type="ECO:0000256" key="1">
    <source>
        <dbReference type="ARBA" id="ARBA00006432"/>
    </source>
</evidence>
<dbReference type="OrthoDB" id="9803968at2"/>
<dbReference type="Pfam" id="PF00501">
    <property type="entry name" value="AMP-binding"/>
    <property type="match status" value="1"/>
</dbReference>
<comment type="similarity">
    <text evidence="1">Belongs to the ATP-dependent AMP-binding enzyme family.</text>
</comment>
<feature type="domain" description="AMP-dependent synthetase/ligase" evidence="6">
    <location>
        <begin position="29"/>
        <end position="412"/>
    </location>
</feature>
<dbReference type="RefSeq" id="WP_079586152.1">
    <property type="nucleotide sequence ID" value="NZ_FNTI01000001.1"/>
</dbReference>
<proteinExistence type="inferred from homology"/>
<dbReference type="InterPro" id="IPR000873">
    <property type="entry name" value="AMP-dep_synth/lig_dom"/>
</dbReference>
<dbReference type="Gene3D" id="3.40.50.12780">
    <property type="entry name" value="N-terminal domain of ligase-like"/>
    <property type="match status" value="1"/>
</dbReference>
<dbReference type="Gene3D" id="3.30.300.30">
    <property type="match status" value="1"/>
</dbReference>
<dbReference type="EMBL" id="FNTI01000001">
    <property type="protein sequence ID" value="SED12303.1"/>
    <property type="molecule type" value="Genomic_DNA"/>
</dbReference>
<protein>
    <recommendedName>
        <fullName evidence="5">3-methylmercaptopropionyl-CoA ligase</fullName>
        <ecNumber evidence="4">6.2.1.44</ecNumber>
    </recommendedName>
</protein>
<dbReference type="PROSITE" id="PS00455">
    <property type="entry name" value="AMP_BINDING"/>
    <property type="match status" value="1"/>
</dbReference>
<dbReference type="Pfam" id="PF13193">
    <property type="entry name" value="AMP-binding_C"/>
    <property type="match status" value="1"/>
</dbReference>
<comment type="catalytic activity">
    <reaction evidence="3">
        <text>3-(methylsulfanyl)propanoate + ATP + CoA = 3-(methylsulfanyl)propanoyl-CoA + AMP + diphosphate</text>
        <dbReference type="Rhea" id="RHEA:43052"/>
        <dbReference type="ChEBI" id="CHEBI:30616"/>
        <dbReference type="ChEBI" id="CHEBI:33019"/>
        <dbReference type="ChEBI" id="CHEBI:49016"/>
        <dbReference type="ChEBI" id="CHEBI:57287"/>
        <dbReference type="ChEBI" id="CHEBI:82815"/>
        <dbReference type="ChEBI" id="CHEBI:456215"/>
        <dbReference type="EC" id="6.2.1.44"/>
    </reaction>
    <physiologicalReaction direction="left-to-right" evidence="3">
        <dbReference type="Rhea" id="RHEA:43053"/>
    </physiologicalReaction>
</comment>
<dbReference type="PANTHER" id="PTHR43201:SF5">
    <property type="entry name" value="MEDIUM-CHAIN ACYL-COA LIGASE ACSF2, MITOCHONDRIAL"/>
    <property type="match status" value="1"/>
</dbReference>
<keyword evidence="2" id="KW-0436">Ligase</keyword>
<evidence type="ECO:0000313" key="9">
    <source>
        <dbReference type="Proteomes" id="UP000183208"/>
    </source>
</evidence>
<dbReference type="InterPro" id="IPR020845">
    <property type="entry name" value="AMP-binding_CS"/>
</dbReference>
<evidence type="ECO:0000256" key="5">
    <source>
        <dbReference type="ARBA" id="ARBA00067668"/>
    </source>
</evidence>
<dbReference type="GO" id="GO:0031956">
    <property type="term" value="F:medium-chain fatty acid-CoA ligase activity"/>
    <property type="evidence" value="ECO:0007669"/>
    <property type="project" value="TreeGrafter"/>
</dbReference>
<dbReference type="CDD" id="cd05917">
    <property type="entry name" value="FACL_like_2"/>
    <property type="match status" value="1"/>
</dbReference>
<gene>
    <name evidence="8" type="ORF">SAMN05444171_3198</name>
</gene>
<evidence type="ECO:0000313" key="8">
    <source>
        <dbReference type="EMBL" id="SED12303.1"/>
    </source>
</evidence>
<evidence type="ECO:0000259" key="7">
    <source>
        <dbReference type="Pfam" id="PF13193"/>
    </source>
</evidence>
<dbReference type="InterPro" id="IPR045851">
    <property type="entry name" value="AMP-bd_C_sf"/>
</dbReference>
<evidence type="ECO:0000256" key="4">
    <source>
        <dbReference type="ARBA" id="ARBA00066616"/>
    </source>
</evidence>
<dbReference type="InterPro" id="IPR042099">
    <property type="entry name" value="ANL_N_sf"/>
</dbReference>